<name>A0A517T045_9BACT</name>
<dbReference type="NCBIfam" id="TIGR02595">
    <property type="entry name" value="PEP_CTERM"/>
    <property type="match status" value="1"/>
</dbReference>
<evidence type="ECO:0008006" key="3">
    <source>
        <dbReference type="Google" id="ProtNLM"/>
    </source>
</evidence>
<dbReference type="InterPro" id="IPR013424">
    <property type="entry name" value="Ice-binding_C"/>
</dbReference>
<gene>
    <name evidence="1" type="ORF">SV7mr_43050</name>
</gene>
<dbReference type="AlphaFoldDB" id="A0A517T045"/>
<evidence type="ECO:0000313" key="1">
    <source>
        <dbReference type="EMBL" id="QDT61765.1"/>
    </source>
</evidence>
<dbReference type="EMBL" id="CP036272">
    <property type="protein sequence ID" value="QDT61765.1"/>
    <property type="molecule type" value="Genomic_DNA"/>
</dbReference>
<evidence type="ECO:0000313" key="2">
    <source>
        <dbReference type="Proteomes" id="UP000315003"/>
    </source>
</evidence>
<sequence>MQPTIQVLRGDLHEETTMRFCTGTLAIMLLALMLPVQSARAGFIGNLTANGDGATDAVFFHGYIDGNDASDSGEPLLGYLNNGTDGVDPLPMISLDSDKKNLKKFSITSGGMFTEANPDPQTTIPEYNYIEKSAQAVFFDSDTQWSYRGKYDTEGSGQFSGGSGGLTVTDAGNEKSGVIDFVVNNGSGGTGLSGDWVVSLKASSEFSVFAFQGLDNVTQFTFSNLPHGLSHVSFYQADSETPSPGPMVPEPTSLSIFCLASLMACVRSRRRR</sequence>
<keyword evidence="2" id="KW-1185">Reference proteome</keyword>
<organism evidence="1 2">
    <name type="scientific">Stieleria bergensis</name>
    <dbReference type="NCBI Taxonomy" id="2528025"/>
    <lineage>
        <taxon>Bacteria</taxon>
        <taxon>Pseudomonadati</taxon>
        <taxon>Planctomycetota</taxon>
        <taxon>Planctomycetia</taxon>
        <taxon>Pirellulales</taxon>
        <taxon>Pirellulaceae</taxon>
        <taxon>Stieleria</taxon>
    </lineage>
</organism>
<dbReference type="Proteomes" id="UP000315003">
    <property type="component" value="Chromosome"/>
</dbReference>
<protein>
    <recommendedName>
        <fullName evidence="3">PEP-CTERM protein-sorting domain-containing protein</fullName>
    </recommendedName>
</protein>
<proteinExistence type="predicted"/>
<reference evidence="1 2" key="1">
    <citation type="submission" date="2019-02" db="EMBL/GenBank/DDBJ databases">
        <title>Deep-cultivation of Planctomycetes and their phenomic and genomic characterization uncovers novel biology.</title>
        <authorList>
            <person name="Wiegand S."/>
            <person name="Jogler M."/>
            <person name="Boedeker C."/>
            <person name="Pinto D."/>
            <person name="Vollmers J."/>
            <person name="Rivas-Marin E."/>
            <person name="Kohn T."/>
            <person name="Peeters S.H."/>
            <person name="Heuer A."/>
            <person name="Rast P."/>
            <person name="Oberbeckmann S."/>
            <person name="Bunk B."/>
            <person name="Jeske O."/>
            <person name="Meyerdierks A."/>
            <person name="Storesund J.E."/>
            <person name="Kallscheuer N."/>
            <person name="Luecker S."/>
            <person name="Lage O.M."/>
            <person name="Pohl T."/>
            <person name="Merkel B.J."/>
            <person name="Hornburger P."/>
            <person name="Mueller R.-W."/>
            <person name="Bruemmer F."/>
            <person name="Labrenz M."/>
            <person name="Spormann A.M."/>
            <person name="Op den Camp H."/>
            <person name="Overmann J."/>
            <person name="Amann R."/>
            <person name="Jetten M.S.M."/>
            <person name="Mascher T."/>
            <person name="Medema M.H."/>
            <person name="Devos D.P."/>
            <person name="Kaster A.-K."/>
            <person name="Ovreas L."/>
            <person name="Rohde M."/>
            <person name="Galperin M.Y."/>
            <person name="Jogler C."/>
        </authorList>
    </citation>
    <scope>NUCLEOTIDE SEQUENCE [LARGE SCALE GENOMIC DNA]</scope>
    <source>
        <strain evidence="1 2">SV_7m_r</strain>
    </source>
</reference>
<accession>A0A517T045</accession>